<dbReference type="PANTHER" id="PTHR47843:SF5">
    <property type="entry name" value="BTB_POZ DOMAIN PROTEIN"/>
    <property type="match status" value="1"/>
</dbReference>
<gene>
    <name evidence="1" type="ORF">P171DRAFT_489849</name>
</gene>
<accession>A0A9P4P9Q0</accession>
<sequence>MAPGAHAADLLTHARMYAIADRLLVTGLKALAAAEFRLACLHFWKEPEFGLAAEYVFLSTPDEDKSLRSLVCKTIAEHSELVKDEKVDYLLKEHKGFAYDLLQEKVVKMGGV</sequence>
<evidence type="ECO:0000313" key="2">
    <source>
        <dbReference type="Proteomes" id="UP000799764"/>
    </source>
</evidence>
<evidence type="ECO:0000313" key="1">
    <source>
        <dbReference type="EMBL" id="KAF2440071.1"/>
    </source>
</evidence>
<dbReference type="PANTHER" id="PTHR47843">
    <property type="entry name" value="BTB DOMAIN-CONTAINING PROTEIN-RELATED"/>
    <property type="match status" value="1"/>
</dbReference>
<proteinExistence type="predicted"/>
<dbReference type="OrthoDB" id="6359816at2759"/>
<organism evidence="1 2">
    <name type="scientific">Karstenula rhodostoma CBS 690.94</name>
    <dbReference type="NCBI Taxonomy" id="1392251"/>
    <lineage>
        <taxon>Eukaryota</taxon>
        <taxon>Fungi</taxon>
        <taxon>Dikarya</taxon>
        <taxon>Ascomycota</taxon>
        <taxon>Pezizomycotina</taxon>
        <taxon>Dothideomycetes</taxon>
        <taxon>Pleosporomycetidae</taxon>
        <taxon>Pleosporales</taxon>
        <taxon>Massarineae</taxon>
        <taxon>Didymosphaeriaceae</taxon>
        <taxon>Karstenula</taxon>
    </lineage>
</organism>
<keyword evidence="2" id="KW-1185">Reference proteome</keyword>
<dbReference type="EMBL" id="MU001508">
    <property type="protein sequence ID" value="KAF2440071.1"/>
    <property type="molecule type" value="Genomic_DNA"/>
</dbReference>
<protein>
    <submittedName>
        <fullName evidence="1">Uncharacterized protein</fullName>
    </submittedName>
</protein>
<dbReference type="AlphaFoldDB" id="A0A9P4P9Q0"/>
<reference evidence="1" key="1">
    <citation type="journal article" date="2020" name="Stud. Mycol.">
        <title>101 Dothideomycetes genomes: a test case for predicting lifestyles and emergence of pathogens.</title>
        <authorList>
            <person name="Haridas S."/>
            <person name="Albert R."/>
            <person name="Binder M."/>
            <person name="Bloem J."/>
            <person name="Labutti K."/>
            <person name="Salamov A."/>
            <person name="Andreopoulos B."/>
            <person name="Baker S."/>
            <person name="Barry K."/>
            <person name="Bills G."/>
            <person name="Bluhm B."/>
            <person name="Cannon C."/>
            <person name="Castanera R."/>
            <person name="Culley D."/>
            <person name="Daum C."/>
            <person name="Ezra D."/>
            <person name="Gonzalez J."/>
            <person name="Henrissat B."/>
            <person name="Kuo A."/>
            <person name="Liang C."/>
            <person name="Lipzen A."/>
            <person name="Lutzoni F."/>
            <person name="Magnuson J."/>
            <person name="Mondo S."/>
            <person name="Nolan M."/>
            <person name="Ohm R."/>
            <person name="Pangilinan J."/>
            <person name="Park H.-J."/>
            <person name="Ramirez L."/>
            <person name="Alfaro M."/>
            <person name="Sun H."/>
            <person name="Tritt A."/>
            <person name="Yoshinaga Y."/>
            <person name="Zwiers L.-H."/>
            <person name="Turgeon B."/>
            <person name="Goodwin S."/>
            <person name="Spatafora J."/>
            <person name="Crous P."/>
            <person name="Grigoriev I."/>
        </authorList>
    </citation>
    <scope>NUCLEOTIDE SEQUENCE</scope>
    <source>
        <strain evidence="1">CBS 690.94</strain>
    </source>
</reference>
<dbReference type="Proteomes" id="UP000799764">
    <property type="component" value="Unassembled WGS sequence"/>
</dbReference>
<comment type="caution">
    <text evidence="1">The sequence shown here is derived from an EMBL/GenBank/DDBJ whole genome shotgun (WGS) entry which is preliminary data.</text>
</comment>
<name>A0A9P4P9Q0_9PLEO</name>